<evidence type="ECO:0000313" key="9">
    <source>
        <dbReference type="EMBL" id="CBY24482.1"/>
    </source>
</evidence>
<dbReference type="FunFam" id="2.40.50.140:FF:000047">
    <property type="entry name" value="tyrosine--tRNA ligase, cytoplasmic isoform X2"/>
    <property type="match status" value="1"/>
</dbReference>
<name>E4XFU2_OIKDI</name>
<proteinExistence type="predicted"/>
<dbReference type="GO" id="GO:0006412">
    <property type="term" value="P:translation"/>
    <property type="evidence" value="ECO:0007669"/>
    <property type="project" value="UniProtKB-KW"/>
</dbReference>
<evidence type="ECO:0000256" key="2">
    <source>
        <dbReference type="ARBA" id="ARBA00022490"/>
    </source>
</evidence>
<dbReference type="Proteomes" id="UP000001307">
    <property type="component" value="Unassembled WGS sequence"/>
</dbReference>
<dbReference type="GO" id="GO:0000049">
    <property type="term" value="F:tRNA binding"/>
    <property type="evidence" value="ECO:0007669"/>
    <property type="project" value="UniProtKB-UniRule"/>
</dbReference>
<accession>E4XFU2</accession>
<feature type="compositionally biased region" description="Basic and acidic residues" evidence="7">
    <location>
        <begin position="86"/>
        <end position="135"/>
    </location>
</feature>
<evidence type="ECO:0000259" key="8">
    <source>
        <dbReference type="PROSITE" id="PS50886"/>
    </source>
</evidence>
<dbReference type="FunCoup" id="E4XFU2">
    <property type="interactions" value="748"/>
</dbReference>
<evidence type="ECO:0000256" key="6">
    <source>
        <dbReference type="PROSITE-ProRule" id="PRU00209"/>
    </source>
</evidence>
<evidence type="ECO:0000256" key="4">
    <source>
        <dbReference type="ARBA" id="ARBA00022884"/>
    </source>
</evidence>
<feature type="region of interest" description="Disordered" evidence="7">
    <location>
        <begin position="73"/>
        <end position="135"/>
    </location>
</feature>
<dbReference type="Gene3D" id="2.40.50.140">
    <property type="entry name" value="Nucleic acid-binding proteins"/>
    <property type="match status" value="1"/>
</dbReference>
<dbReference type="SUPFAM" id="SSF50249">
    <property type="entry name" value="Nucleic acid-binding proteins"/>
    <property type="match status" value="1"/>
</dbReference>
<dbReference type="Pfam" id="PF01588">
    <property type="entry name" value="tRNA_bind"/>
    <property type="match status" value="1"/>
</dbReference>
<feature type="domain" description="TRNA-binding" evidence="8">
    <location>
        <begin position="138"/>
        <end position="239"/>
    </location>
</feature>
<keyword evidence="5" id="KW-0648">Protein biosynthesis</keyword>
<organism evidence="9">
    <name type="scientific">Oikopleura dioica</name>
    <name type="common">Tunicate</name>
    <dbReference type="NCBI Taxonomy" id="34765"/>
    <lineage>
        <taxon>Eukaryota</taxon>
        <taxon>Metazoa</taxon>
        <taxon>Chordata</taxon>
        <taxon>Tunicata</taxon>
        <taxon>Appendicularia</taxon>
        <taxon>Copelata</taxon>
        <taxon>Oikopleuridae</taxon>
        <taxon>Oikopleura</taxon>
    </lineage>
</organism>
<keyword evidence="3 6" id="KW-0820">tRNA-binding</keyword>
<sequence>MALTQATLETRSAEADKIIETLTKNIEAIKAMGTLPSNIQETILKQENSQLRKQVEALKAELTTLELRNGKAQVALPKPAKKGAAPKKESQKKEEPKQEAKKQESAKNENQNKEKPKKEKKEKKPQPVKAAEPEKPVDVSRLLMKVGKIIDCKKHPDADALYLEQIECGEDKPRTVISGLVKHVTLEEMQNRMVVILCNLKPAKMRGIVSEAMVMCASTPEKVEILAPPAGAVPGDLVRVPGFEGAPDELIKPTSKKAVSVFEQVAPGLKTNANCQATFNDVAWEVAGKGPVTSASLTNVQVK</sequence>
<keyword evidence="10" id="KW-1185">Reference proteome</keyword>
<dbReference type="GO" id="GO:0005737">
    <property type="term" value="C:cytoplasm"/>
    <property type="evidence" value="ECO:0007669"/>
    <property type="project" value="UniProtKB-SubCell"/>
</dbReference>
<evidence type="ECO:0000256" key="5">
    <source>
        <dbReference type="ARBA" id="ARBA00022917"/>
    </source>
</evidence>
<dbReference type="EMBL" id="FN653046">
    <property type="protein sequence ID" value="CBY24482.1"/>
    <property type="molecule type" value="Genomic_DNA"/>
</dbReference>
<comment type="subcellular location">
    <subcellularLocation>
        <location evidence="1">Cytoplasm</location>
    </subcellularLocation>
</comment>
<dbReference type="InterPro" id="IPR012340">
    <property type="entry name" value="NA-bd_OB-fold"/>
</dbReference>
<reference evidence="9" key="1">
    <citation type="journal article" date="2010" name="Science">
        <title>Plasticity of animal genome architecture unmasked by rapid evolution of a pelagic tunicate.</title>
        <authorList>
            <person name="Denoeud F."/>
            <person name="Henriet S."/>
            <person name="Mungpakdee S."/>
            <person name="Aury J.M."/>
            <person name="Da Silva C."/>
            <person name="Brinkmann H."/>
            <person name="Mikhaleva J."/>
            <person name="Olsen L.C."/>
            <person name="Jubin C."/>
            <person name="Canestro C."/>
            <person name="Bouquet J.M."/>
            <person name="Danks G."/>
            <person name="Poulain J."/>
            <person name="Campsteijn C."/>
            <person name="Adamski M."/>
            <person name="Cross I."/>
            <person name="Yadetie F."/>
            <person name="Muffato M."/>
            <person name="Louis A."/>
            <person name="Butcher S."/>
            <person name="Tsagkogeorga G."/>
            <person name="Konrad A."/>
            <person name="Singh S."/>
            <person name="Jensen M.F."/>
            <person name="Cong E.H."/>
            <person name="Eikeseth-Otteraa H."/>
            <person name="Noel B."/>
            <person name="Anthouard V."/>
            <person name="Porcel B.M."/>
            <person name="Kachouri-Lafond R."/>
            <person name="Nishino A."/>
            <person name="Ugolini M."/>
            <person name="Chourrout P."/>
            <person name="Nishida H."/>
            <person name="Aasland R."/>
            <person name="Huzurbazar S."/>
            <person name="Westhof E."/>
            <person name="Delsuc F."/>
            <person name="Lehrach H."/>
            <person name="Reinhardt R."/>
            <person name="Weissenbach J."/>
            <person name="Roy S.W."/>
            <person name="Artiguenave F."/>
            <person name="Postlethwait J.H."/>
            <person name="Manak J.R."/>
            <person name="Thompson E.M."/>
            <person name="Jaillon O."/>
            <person name="Du Pasquier L."/>
            <person name="Boudinot P."/>
            <person name="Liberles D.A."/>
            <person name="Volff J.N."/>
            <person name="Philippe H."/>
            <person name="Lenhard B."/>
            <person name="Roest Crollius H."/>
            <person name="Wincker P."/>
            <person name="Chourrout D."/>
        </authorList>
    </citation>
    <scope>NUCLEOTIDE SEQUENCE [LARGE SCALE GENOMIC DNA]</scope>
</reference>
<evidence type="ECO:0000313" key="10">
    <source>
        <dbReference type="Proteomes" id="UP000001307"/>
    </source>
</evidence>
<dbReference type="PANTHER" id="PTHR11586:SF33">
    <property type="entry name" value="AMINOACYL TRNA SYNTHASE COMPLEX-INTERACTING MULTIFUNCTIONAL PROTEIN 1"/>
    <property type="match status" value="1"/>
</dbReference>
<evidence type="ECO:0000256" key="7">
    <source>
        <dbReference type="SAM" id="MobiDB-lite"/>
    </source>
</evidence>
<keyword evidence="4 6" id="KW-0694">RNA-binding</keyword>
<protein>
    <recommendedName>
        <fullName evidence="8">tRNA-binding domain-containing protein</fullName>
    </recommendedName>
</protein>
<dbReference type="OrthoDB" id="197206at2759"/>
<keyword evidence="2" id="KW-0963">Cytoplasm</keyword>
<gene>
    <name evidence="9" type="ORF">GSOID_T00010347001</name>
</gene>
<dbReference type="InterPro" id="IPR002547">
    <property type="entry name" value="tRNA-bd_dom"/>
</dbReference>
<evidence type="ECO:0000256" key="3">
    <source>
        <dbReference type="ARBA" id="ARBA00022555"/>
    </source>
</evidence>
<evidence type="ECO:0000256" key="1">
    <source>
        <dbReference type="ARBA" id="ARBA00004496"/>
    </source>
</evidence>
<dbReference type="AlphaFoldDB" id="E4XFU2"/>
<dbReference type="InParanoid" id="E4XFU2"/>
<dbReference type="PROSITE" id="PS50886">
    <property type="entry name" value="TRBD"/>
    <property type="match status" value="1"/>
</dbReference>
<dbReference type="InterPro" id="IPR051270">
    <property type="entry name" value="Tyrosine-tRNA_ligase_regulator"/>
</dbReference>
<dbReference type="CDD" id="cd02799">
    <property type="entry name" value="tRNA_bind_EMAP-II_like"/>
    <property type="match status" value="1"/>
</dbReference>
<dbReference type="PANTHER" id="PTHR11586">
    <property type="entry name" value="TRNA-AMINOACYLATION COFACTOR ARC1 FAMILY MEMBER"/>
    <property type="match status" value="1"/>
</dbReference>